<dbReference type="CDD" id="cd14473">
    <property type="entry name" value="FERM_B-lobe"/>
    <property type="match status" value="1"/>
</dbReference>
<comment type="subcellular location">
    <subcellularLocation>
        <location evidence="1">Cytoplasm</location>
        <location evidence="1">Cytoskeleton</location>
    </subcellularLocation>
</comment>
<dbReference type="PROSITE" id="PS00660">
    <property type="entry name" value="FERM_1"/>
    <property type="match status" value="1"/>
</dbReference>
<dbReference type="CTD" id="407981"/>
<dbReference type="SMART" id="SM00295">
    <property type="entry name" value="B41"/>
    <property type="match status" value="1"/>
</dbReference>
<reference evidence="9" key="1">
    <citation type="submission" date="2025-08" db="UniProtKB">
        <authorList>
            <consortium name="RefSeq"/>
        </authorList>
    </citation>
    <scope>IDENTIFICATION</scope>
</reference>
<dbReference type="InterPro" id="IPR018980">
    <property type="entry name" value="FERM_PH-like_C"/>
</dbReference>
<dbReference type="PRINTS" id="PR00661">
    <property type="entry name" value="ERMFAMILY"/>
</dbReference>
<feature type="region of interest" description="Disordered" evidence="6">
    <location>
        <begin position="451"/>
        <end position="589"/>
    </location>
</feature>
<dbReference type="InterPro" id="IPR019747">
    <property type="entry name" value="FERM_CS"/>
</dbReference>
<dbReference type="SUPFAM" id="SSF54236">
    <property type="entry name" value="Ubiquitin-like"/>
    <property type="match status" value="1"/>
</dbReference>
<organism evidence="8 9">
    <name type="scientific">Gymnodraco acuticeps</name>
    <name type="common">Antarctic dragonfish</name>
    <dbReference type="NCBI Taxonomy" id="8218"/>
    <lineage>
        <taxon>Eukaryota</taxon>
        <taxon>Metazoa</taxon>
        <taxon>Chordata</taxon>
        <taxon>Craniata</taxon>
        <taxon>Vertebrata</taxon>
        <taxon>Euteleostomi</taxon>
        <taxon>Actinopterygii</taxon>
        <taxon>Neopterygii</taxon>
        <taxon>Teleostei</taxon>
        <taxon>Neoteleostei</taxon>
        <taxon>Acanthomorphata</taxon>
        <taxon>Eupercaria</taxon>
        <taxon>Perciformes</taxon>
        <taxon>Notothenioidei</taxon>
        <taxon>Bathydraconidae</taxon>
        <taxon>Gymnodraco</taxon>
    </lineage>
</organism>
<feature type="region of interest" description="Disordered" evidence="6">
    <location>
        <begin position="1"/>
        <end position="72"/>
    </location>
</feature>
<evidence type="ECO:0000256" key="2">
    <source>
        <dbReference type="ARBA" id="ARBA00022490"/>
    </source>
</evidence>
<dbReference type="InterPro" id="IPR035963">
    <property type="entry name" value="FERM_2"/>
</dbReference>
<dbReference type="GO" id="GO:0003779">
    <property type="term" value="F:actin binding"/>
    <property type="evidence" value="ECO:0007669"/>
    <property type="project" value="UniProtKB-KW"/>
</dbReference>
<keyword evidence="8" id="KW-1185">Reference proteome</keyword>
<dbReference type="Pfam" id="PF05902">
    <property type="entry name" value="4_1_CTD"/>
    <property type="match status" value="1"/>
</dbReference>
<dbReference type="GO" id="GO:0005886">
    <property type="term" value="C:plasma membrane"/>
    <property type="evidence" value="ECO:0007669"/>
    <property type="project" value="TreeGrafter"/>
</dbReference>
<dbReference type="FunFam" id="1.20.80.10:FF:000001">
    <property type="entry name" value="Erythrocyte membrane protein band 4.1"/>
    <property type="match status" value="1"/>
</dbReference>
<dbReference type="PROSITE" id="PS50057">
    <property type="entry name" value="FERM_3"/>
    <property type="match status" value="1"/>
</dbReference>
<dbReference type="InterPro" id="IPR008379">
    <property type="entry name" value="Band_4.1_C"/>
</dbReference>
<dbReference type="Gene3D" id="2.30.29.30">
    <property type="entry name" value="Pleckstrin-homology domain (PH domain)/Phosphotyrosine-binding domain (PTB)"/>
    <property type="match status" value="1"/>
</dbReference>
<dbReference type="InterPro" id="IPR019749">
    <property type="entry name" value="Band_41_domain"/>
</dbReference>
<dbReference type="InterPro" id="IPR000299">
    <property type="entry name" value="FERM_domain"/>
</dbReference>
<evidence type="ECO:0000313" key="8">
    <source>
        <dbReference type="Proteomes" id="UP000515161"/>
    </source>
</evidence>
<feature type="compositionally biased region" description="Acidic residues" evidence="6">
    <location>
        <begin position="570"/>
        <end position="580"/>
    </location>
</feature>
<evidence type="ECO:0000256" key="3">
    <source>
        <dbReference type="ARBA" id="ARBA00022553"/>
    </source>
</evidence>
<dbReference type="SUPFAM" id="SSF47031">
    <property type="entry name" value="Second domain of FERM"/>
    <property type="match status" value="1"/>
</dbReference>
<dbReference type="PANTHER" id="PTHR23280:SF20">
    <property type="entry name" value="BAND 4.1-LIKE PROTEIN 3"/>
    <property type="match status" value="1"/>
</dbReference>
<dbReference type="SUPFAM" id="SSF50729">
    <property type="entry name" value="PH domain-like"/>
    <property type="match status" value="1"/>
</dbReference>
<protein>
    <submittedName>
        <fullName evidence="9">Band 4.1-like protein 3b isoform X10</fullName>
    </submittedName>
</protein>
<dbReference type="AlphaFoldDB" id="A0A6P8UCY6"/>
<dbReference type="InterPro" id="IPR007477">
    <property type="entry name" value="SAB_dom"/>
</dbReference>
<dbReference type="InterPro" id="IPR000798">
    <property type="entry name" value="Ez/rad/moesin-like"/>
</dbReference>
<evidence type="ECO:0000256" key="5">
    <source>
        <dbReference type="ARBA" id="ARBA00023212"/>
    </source>
</evidence>
<proteinExistence type="predicted"/>
<accession>A0A6P8UCY6</accession>
<dbReference type="GO" id="GO:0005856">
    <property type="term" value="C:cytoskeleton"/>
    <property type="evidence" value="ECO:0007669"/>
    <property type="project" value="UniProtKB-SubCell"/>
</dbReference>
<gene>
    <name evidence="9" type="primary">epb41l3b</name>
</gene>
<feature type="compositionally biased region" description="Low complexity" evidence="6">
    <location>
        <begin position="24"/>
        <end position="33"/>
    </location>
</feature>
<dbReference type="SMART" id="SM01195">
    <property type="entry name" value="FA"/>
    <property type="match status" value="1"/>
</dbReference>
<dbReference type="FunFam" id="2.30.29.30:FF:000001">
    <property type="entry name" value="Erythrocyte membrane protein band 4.1"/>
    <property type="match status" value="1"/>
</dbReference>
<feature type="compositionally biased region" description="Low complexity" evidence="6">
    <location>
        <begin position="61"/>
        <end position="72"/>
    </location>
</feature>
<dbReference type="InterPro" id="IPR018979">
    <property type="entry name" value="FERM_N"/>
</dbReference>
<dbReference type="CDD" id="cd13184">
    <property type="entry name" value="FERM_C_4_1_family"/>
    <property type="match status" value="1"/>
</dbReference>
<dbReference type="Pfam" id="PF04382">
    <property type="entry name" value="SAB"/>
    <property type="match status" value="1"/>
</dbReference>
<evidence type="ECO:0000259" key="7">
    <source>
        <dbReference type="PROSITE" id="PS50057"/>
    </source>
</evidence>
<dbReference type="GeneID" id="117541148"/>
<dbReference type="SMART" id="SM01196">
    <property type="entry name" value="FERM_C"/>
    <property type="match status" value="1"/>
</dbReference>
<dbReference type="PROSITE" id="PS00661">
    <property type="entry name" value="FERM_2"/>
    <property type="match status" value="1"/>
</dbReference>
<dbReference type="InterPro" id="IPR014352">
    <property type="entry name" value="FERM/acyl-CoA-bd_prot_sf"/>
</dbReference>
<dbReference type="GO" id="GO:0031032">
    <property type="term" value="P:actomyosin structure organization"/>
    <property type="evidence" value="ECO:0007669"/>
    <property type="project" value="TreeGrafter"/>
</dbReference>
<dbReference type="RefSeq" id="XP_034064247.1">
    <property type="nucleotide sequence ID" value="XM_034208356.1"/>
</dbReference>
<dbReference type="Proteomes" id="UP000515161">
    <property type="component" value="Unplaced"/>
</dbReference>
<evidence type="ECO:0000256" key="4">
    <source>
        <dbReference type="ARBA" id="ARBA00023203"/>
    </source>
</evidence>
<keyword evidence="3" id="KW-0597">Phosphoprotein</keyword>
<dbReference type="Pfam" id="PF09380">
    <property type="entry name" value="FERM_C"/>
    <property type="match status" value="1"/>
</dbReference>
<evidence type="ECO:0000313" key="9">
    <source>
        <dbReference type="RefSeq" id="XP_034064247.1"/>
    </source>
</evidence>
<dbReference type="InterPro" id="IPR019748">
    <property type="entry name" value="FERM_central"/>
</dbReference>
<dbReference type="InterPro" id="IPR011993">
    <property type="entry name" value="PH-like_dom_sf"/>
</dbReference>
<feature type="domain" description="FERM" evidence="7">
    <location>
        <begin position="80"/>
        <end position="361"/>
    </location>
</feature>
<feature type="compositionally biased region" description="Basic and acidic residues" evidence="6">
    <location>
        <begin position="9"/>
        <end position="22"/>
    </location>
</feature>
<keyword evidence="2" id="KW-0963">Cytoplasm</keyword>
<evidence type="ECO:0000256" key="1">
    <source>
        <dbReference type="ARBA" id="ARBA00004245"/>
    </source>
</evidence>
<dbReference type="PIRSF" id="PIRSF002304">
    <property type="entry name" value="Membrane_skeletal_4_1"/>
    <property type="match status" value="1"/>
</dbReference>
<dbReference type="Pfam" id="PF00373">
    <property type="entry name" value="FERM_M"/>
    <property type="match status" value="1"/>
</dbReference>
<dbReference type="GO" id="GO:0030866">
    <property type="term" value="P:cortical actin cytoskeleton organization"/>
    <property type="evidence" value="ECO:0007669"/>
    <property type="project" value="InterPro"/>
</dbReference>
<keyword evidence="5" id="KW-0206">Cytoskeleton</keyword>
<dbReference type="Pfam" id="PF09379">
    <property type="entry name" value="FERM_N"/>
    <property type="match status" value="1"/>
</dbReference>
<dbReference type="InterPro" id="IPR014847">
    <property type="entry name" value="FA"/>
</dbReference>
<dbReference type="Gene3D" id="1.20.80.10">
    <property type="match status" value="1"/>
</dbReference>
<dbReference type="GO" id="GO:0005198">
    <property type="term" value="F:structural molecule activity"/>
    <property type="evidence" value="ECO:0007669"/>
    <property type="project" value="InterPro"/>
</dbReference>
<name>A0A6P8UCY6_GYMAC</name>
<dbReference type="InterPro" id="IPR029071">
    <property type="entry name" value="Ubiquitin-like_domsf"/>
</dbReference>
<dbReference type="PRINTS" id="PR00935">
    <property type="entry name" value="BAND41"/>
</dbReference>
<dbReference type="Pfam" id="PF08736">
    <property type="entry name" value="FA"/>
    <property type="match status" value="1"/>
</dbReference>
<dbReference type="PANTHER" id="PTHR23280">
    <property type="entry name" value="4.1 G PROTEIN"/>
    <property type="match status" value="1"/>
</dbReference>
<evidence type="ECO:0000256" key="6">
    <source>
        <dbReference type="SAM" id="MobiDB-lite"/>
    </source>
</evidence>
<sequence length="1086" mass="121553">MTTESGADSEAKQPQENKEKGKAKAAAEPVEPENQSELPAAAGHSTPARKEQETQEDDQVSHQSSTSRLSRSPLKGVKIMQCKVTMLDGSDFSVNVEKRAKGHVLFDKVCDHLNLMERDYFGVTYRDVENQKNWIDPNKELKKQIRTGPWNFAFNVKFYPPDPAQLTEDITRYYLCLQLRDDVVSGRLPCSFATHTVLGSYTVQSELGDYDPEELGSDYISELRFAPNQTKELEEKVMELHKTYKAMTPAEAEIHFLENAKKLSMYGVDLHHAKDSEGVEIMLGVCSSGLLIYRDRLRINRFAWPKILKISYKRNNFYIKIRPGEFEQFESTIGFKLPNHRAAKRLWKVCVEHHTFFRLVSPEAPPKKFMSLGSKFRYSGRTQAQTRRASSQIQRLAPLFERSASKRYNMSRSLDGAPITESHETLMKDSAADGVSKVIATGDIIAAVTEKKAEEEKAEQEDAQMAAATPEPSTPLRHDTKTDSEQTDFAFDGDMTATESDADEDSEMPTQDASPPEEMVKHQTNISELKRSFLETGDTSSGLTEWEKRLSSSPARSPRADEPPMIVPLEPEDTQDELPAGEETKGEVEPKLAEAARYLVKYVVDSMATDLATSSGPRCLSLSTTMDDDVFMDGTLREVDEKTPDSQEELSERAELKVSPGAVRQEVSQAISDKKGMLIILKDAEDTEGKEMSPVDEEEEPIIPEEDEAEENEMLSASKEKETIKEDTSVGIDAEDKMQRLRIEIKTEDMTQIKGIDSPKKAMASWISEEVKTEASEVISVTNGVKEMTNGINQEADIFIFKAGQTEQSKSFEEVQTKRSEFFEEVQTKRSEFFEEVQTKKSEFFEEVETEQTDFFKEAQTKKSEFFEEVETEQTEFFEEAQTEQSEFFEEAQAEQIDFFEEAQTKQSKSGLITISESSPTSLAVSTLGWVSSSEKTSAEPQEEAVVATETEAAPAESTGPTSLDVIEVGTKEVPVVHTETKTITYESAEGETNGDVDPGVLLSAQTITSETTSTTTTTHITKMVKGGISETRIEKRIVITGDSDIDHDEALAQAIKEAKEQHPDMSVTKVVVHKETEITPEEGED</sequence>
<keyword evidence="4" id="KW-0009">Actin-binding</keyword>
<dbReference type="FunFam" id="3.10.20.90:FF:000002">
    <property type="entry name" value="Erythrocyte protein band 4.1-like 3"/>
    <property type="match status" value="1"/>
</dbReference>
<dbReference type="Gene3D" id="3.10.20.90">
    <property type="entry name" value="Phosphatidylinositol 3-kinase Catalytic Subunit, Chain A, domain 1"/>
    <property type="match status" value="1"/>
</dbReference>